<accession>A0A2I1II85</accession>
<sequence>MFPPASPGAYGKPYRFLRFSCGRNGLNPADRHVAVVDYNSPKRQESAIFVHKHGKGSTAGCVSERQPSFYVVAWFTWCSSMRTSFDGWRLGLGASPRLISCWPEVRGPGNAR</sequence>
<dbReference type="EMBL" id="PKGO01000002">
    <property type="protein sequence ID" value="PKY70833.1"/>
    <property type="molecule type" value="Genomic_DNA"/>
</dbReference>
<dbReference type="Proteomes" id="UP000242755">
    <property type="component" value="Unassembled WGS sequence"/>
</dbReference>
<organism evidence="1 2">
    <name type="scientific">Brevibacterium ravenspurgense</name>
    <dbReference type="NCBI Taxonomy" id="479117"/>
    <lineage>
        <taxon>Bacteria</taxon>
        <taxon>Bacillati</taxon>
        <taxon>Actinomycetota</taxon>
        <taxon>Actinomycetes</taxon>
        <taxon>Micrococcales</taxon>
        <taxon>Brevibacteriaceae</taxon>
        <taxon>Brevibacterium</taxon>
    </lineage>
</organism>
<gene>
    <name evidence="1" type="ORF">CYJ40_01890</name>
</gene>
<comment type="caution">
    <text evidence="1">The sequence shown here is derived from an EMBL/GenBank/DDBJ whole genome shotgun (WGS) entry which is preliminary data.</text>
</comment>
<evidence type="ECO:0000313" key="2">
    <source>
        <dbReference type="Proteomes" id="UP000242755"/>
    </source>
</evidence>
<reference evidence="1 2" key="1">
    <citation type="submission" date="2017-12" db="EMBL/GenBank/DDBJ databases">
        <title>Phylogenetic diversity of female urinary microbiome.</title>
        <authorList>
            <person name="Thomas-White K."/>
            <person name="Wolfe A.J."/>
        </authorList>
    </citation>
    <scope>NUCLEOTIDE SEQUENCE [LARGE SCALE GENOMIC DNA]</scope>
    <source>
        <strain evidence="1 2">UMB0426</strain>
    </source>
</reference>
<dbReference type="AlphaFoldDB" id="A0A2I1II85"/>
<evidence type="ECO:0008006" key="3">
    <source>
        <dbReference type="Google" id="ProtNLM"/>
    </source>
</evidence>
<protein>
    <recommendedName>
        <fullName evidence="3">YkuD domain-containing protein</fullName>
    </recommendedName>
</protein>
<proteinExistence type="predicted"/>
<name>A0A2I1II85_9MICO</name>
<evidence type="ECO:0000313" key="1">
    <source>
        <dbReference type="EMBL" id="PKY70833.1"/>
    </source>
</evidence>